<dbReference type="GO" id="GO:0004298">
    <property type="term" value="F:threonine-type endopeptidase activity"/>
    <property type="evidence" value="ECO:0007669"/>
    <property type="project" value="InterPro"/>
</dbReference>
<dbReference type="InterPro" id="IPR050115">
    <property type="entry name" value="Proteasome_alpha"/>
</dbReference>
<organism evidence="6 7">
    <name type="scientific">Streptomonospora nanhaiensis</name>
    <dbReference type="NCBI Taxonomy" id="1323731"/>
    <lineage>
        <taxon>Bacteria</taxon>
        <taxon>Bacillati</taxon>
        <taxon>Actinomycetota</taxon>
        <taxon>Actinomycetes</taxon>
        <taxon>Streptosporangiales</taxon>
        <taxon>Nocardiopsidaceae</taxon>
        <taxon>Streptomonospora</taxon>
    </lineage>
</organism>
<keyword evidence="1 3" id="KW-0963">Cytoplasm</keyword>
<gene>
    <name evidence="3" type="primary">prcA</name>
    <name evidence="6" type="ORF">HNR12_000823</name>
</gene>
<evidence type="ECO:0000256" key="3">
    <source>
        <dbReference type="HAMAP-Rule" id="MF_00289"/>
    </source>
</evidence>
<dbReference type="GO" id="GO:0005737">
    <property type="term" value="C:cytoplasm"/>
    <property type="evidence" value="ECO:0007669"/>
    <property type="project" value="UniProtKB-SubCell"/>
</dbReference>
<comment type="caution">
    <text evidence="6">The sequence shown here is derived from an EMBL/GenBank/DDBJ whole genome shotgun (WGS) entry which is preliminary data.</text>
</comment>
<dbReference type="SUPFAM" id="SSF56235">
    <property type="entry name" value="N-terminal nucleophile aminohydrolases (Ntn hydrolases)"/>
    <property type="match status" value="1"/>
</dbReference>
<proteinExistence type="inferred from homology"/>
<dbReference type="Gene3D" id="3.60.20.10">
    <property type="entry name" value="Glutamine Phosphoribosylpyrophosphate, subunit 1, domain 1"/>
    <property type="match status" value="1"/>
</dbReference>
<evidence type="ECO:0000256" key="2">
    <source>
        <dbReference type="ARBA" id="ARBA00022942"/>
    </source>
</evidence>
<dbReference type="InterPro" id="IPR022296">
    <property type="entry name" value="Proteasome_asu_bac"/>
</dbReference>
<dbReference type="NCBIfam" id="TIGR03691">
    <property type="entry name" value="20S_bact_alpha"/>
    <property type="match status" value="1"/>
</dbReference>
<dbReference type="CDD" id="cd01906">
    <property type="entry name" value="proteasome_protease_HslV"/>
    <property type="match status" value="1"/>
</dbReference>
<dbReference type="PROSITE" id="PS51475">
    <property type="entry name" value="PROTEASOME_ALPHA_2"/>
    <property type="match status" value="1"/>
</dbReference>
<evidence type="ECO:0000256" key="1">
    <source>
        <dbReference type="ARBA" id="ARBA00022490"/>
    </source>
</evidence>
<sequence length="254" mass="27632">MSMPFYVSPEQSMKDKADYARKGIARGRSAVVLQYDGGILFVADNISRTLHKISELYDRIAFAAVGRYNEFENLRQMGVRLADVRGYAYDRSDVSGRVLANIYAQTLGTAFSESNKPWEVEIVVAEVGEDAAADQIYRITFDGSVVDEQGFLAMGGSAEQVTTALKERFNKDAGLGEALSAAVHALRHENGEERDIEAAGLEVAVLERARREHRKFRRIQGERLSALLADRSGGAADTDTTAGGTASAGTEDEG</sequence>
<dbReference type="EMBL" id="JACCFO010000001">
    <property type="protein sequence ID" value="NYI94546.1"/>
    <property type="molecule type" value="Genomic_DNA"/>
</dbReference>
<evidence type="ECO:0000313" key="7">
    <source>
        <dbReference type="Proteomes" id="UP000575985"/>
    </source>
</evidence>
<comment type="pathway">
    <text evidence="3">Protein degradation; proteasomal Pup-dependent pathway.</text>
</comment>
<dbReference type="GO" id="GO:0010498">
    <property type="term" value="P:proteasomal protein catabolic process"/>
    <property type="evidence" value="ECO:0007669"/>
    <property type="project" value="UniProtKB-UniRule"/>
</dbReference>
<comment type="subcellular location">
    <subcellularLocation>
        <location evidence="3">Cytoplasm</location>
    </subcellularLocation>
</comment>
<protein>
    <recommendedName>
        <fullName evidence="3">Proteasome subunit alpha</fullName>
    </recommendedName>
    <alternativeName>
        <fullName evidence="3">20S proteasome alpha subunit</fullName>
    </alternativeName>
    <alternativeName>
        <fullName evidence="3">Proteasome core protein PrcA</fullName>
    </alternativeName>
</protein>
<keyword evidence="2 3" id="KW-0647">Proteasome</keyword>
<name>A0A853BJ47_9ACTN</name>
<comment type="subunit">
    <text evidence="3">The 20S proteasome core is composed of 14 alpha and 14 beta subunits that assemble into four stacked heptameric rings, resulting in a barrel-shaped structure. The two inner rings, each composed of seven catalytic beta subunits, are sandwiched by two outer rings, each composed of seven alpha subunits. The catalytic chamber with the active sites is on the inside of the barrel. Has a gated structure, the ends of the cylinder being occluded by the N-termini of the alpha-subunits. Is capped by the proteasome-associated ATPase, ARC.</text>
</comment>
<dbReference type="UniPathway" id="UPA00997"/>
<dbReference type="InterPro" id="IPR029055">
    <property type="entry name" value="Ntn_hydrolases_N"/>
</dbReference>
<comment type="function">
    <text evidence="3">Component of the proteasome core, a large protease complex with broad specificity involved in protein degradation.</text>
</comment>
<dbReference type="Pfam" id="PF00227">
    <property type="entry name" value="Proteasome"/>
    <property type="match status" value="1"/>
</dbReference>
<feature type="region of interest" description="Disordered" evidence="5">
    <location>
        <begin position="230"/>
        <end position="254"/>
    </location>
</feature>
<comment type="activity regulation">
    <text evidence="3">The formation of the proteasomal ATPase ARC-20S proteasome complex, likely via the docking of the C-termini of ARC into the intersubunit pockets in the alpha-rings, may trigger opening of the gate for substrate entry. Interconversion between the open-gate and close-gate conformations leads to a dynamic regulation of the 20S proteasome proteolysis activity.</text>
</comment>
<keyword evidence="7" id="KW-1185">Reference proteome</keyword>
<dbReference type="InterPro" id="IPR023332">
    <property type="entry name" value="Proteasome_alpha-type"/>
</dbReference>
<keyword evidence="6" id="KW-0378">Hydrolase</keyword>
<dbReference type="GO" id="GO:0019773">
    <property type="term" value="C:proteasome core complex, alpha-subunit complex"/>
    <property type="evidence" value="ECO:0007669"/>
    <property type="project" value="UniProtKB-UniRule"/>
</dbReference>
<dbReference type="GO" id="GO:0019941">
    <property type="term" value="P:modification-dependent protein catabolic process"/>
    <property type="evidence" value="ECO:0007669"/>
    <property type="project" value="UniProtKB-UniRule"/>
</dbReference>
<dbReference type="Proteomes" id="UP000575985">
    <property type="component" value="Unassembled WGS sequence"/>
</dbReference>
<evidence type="ECO:0000313" key="6">
    <source>
        <dbReference type="EMBL" id="NYI94546.1"/>
    </source>
</evidence>
<comment type="similarity">
    <text evidence="3 4">Belongs to the peptidase T1A family.</text>
</comment>
<reference evidence="6 7" key="1">
    <citation type="submission" date="2020-07" db="EMBL/GenBank/DDBJ databases">
        <title>Sequencing the genomes of 1000 actinobacteria strains.</title>
        <authorList>
            <person name="Klenk H.-P."/>
        </authorList>
    </citation>
    <scope>NUCLEOTIDE SEQUENCE [LARGE SCALE GENOMIC DNA]</scope>
    <source>
        <strain evidence="6 7">DSM 45927</strain>
    </source>
</reference>
<feature type="compositionally biased region" description="Low complexity" evidence="5">
    <location>
        <begin position="232"/>
        <end position="254"/>
    </location>
</feature>
<evidence type="ECO:0000256" key="5">
    <source>
        <dbReference type="SAM" id="MobiDB-lite"/>
    </source>
</evidence>
<dbReference type="PANTHER" id="PTHR11599">
    <property type="entry name" value="PROTEASOME SUBUNIT ALPHA/BETA"/>
    <property type="match status" value="1"/>
</dbReference>
<accession>A0A853BJ47</accession>
<dbReference type="AlphaFoldDB" id="A0A853BJ47"/>
<evidence type="ECO:0000256" key="4">
    <source>
        <dbReference type="PROSITE-ProRule" id="PRU00808"/>
    </source>
</evidence>
<dbReference type="HAMAP" id="MF_00289_B">
    <property type="entry name" value="Proteasome_A_B"/>
    <property type="match status" value="1"/>
</dbReference>
<dbReference type="InterPro" id="IPR001353">
    <property type="entry name" value="Proteasome_sua/b"/>
</dbReference>